<name>A0ABN6S8S0_9BIFI</name>
<keyword evidence="2" id="KW-1277">Toxin-antitoxin system</keyword>
<proteinExistence type="inferred from homology"/>
<dbReference type="Proteomes" id="UP001321766">
    <property type="component" value="Chromosome"/>
</dbReference>
<evidence type="ECO:0000313" key="4">
    <source>
        <dbReference type="Proteomes" id="UP001321766"/>
    </source>
</evidence>
<dbReference type="InterPro" id="IPR007337">
    <property type="entry name" value="RelB/DinJ"/>
</dbReference>
<gene>
    <name evidence="3" type="ORF">KIM372_04640</name>
</gene>
<sequence length="92" mass="10486">MTIATVTVRVDEETKREASRVVESLGLDLTAATRIFYKQIAREQRIPVSLDLQEDSIPRRTVDSIREAERIAQSGRSRYSGRDDFFEQIGLA</sequence>
<protein>
    <recommendedName>
        <fullName evidence="5">Damage-inducible protein J</fullName>
    </recommendedName>
</protein>
<dbReference type="EMBL" id="AP026798">
    <property type="protein sequence ID" value="BDR52557.1"/>
    <property type="molecule type" value="Genomic_DNA"/>
</dbReference>
<evidence type="ECO:0000256" key="2">
    <source>
        <dbReference type="ARBA" id="ARBA00022649"/>
    </source>
</evidence>
<reference evidence="3 4" key="1">
    <citation type="journal article" date="2023" name="Microbiol. Spectr.">
        <title>Symbiosis of Carpenter Bees with Uncharacterized Lactic Acid Bacteria Showing NAD Auxotrophy.</title>
        <authorList>
            <person name="Kawasaki S."/>
            <person name="Ozawa K."/>
            <person name="Mori T."/>
            <person name="Yamamoto A."/>
            <person name="Ito M."/>
            <person name="Ohkuma M."/>
            <person name="Sakamoto M."/>
            <person name="Matsutani M."/>
        </authorList>
    </citation>
    <scope>NUCLEOTIDE SEQUENCE [LARGE SCALE GENOMIC DNA]</scope>
    <source>
        <strain evidence="3 4">Kim37-2</strain>
    </source>
</reference>
<evidence type="ECO:0000313" key="3">
    <source>
        <dbReference type="EMBL" id="BDR52557.1"/>
    </source>
</evidence>
<evidence type="ECO:0000256" key="1">
    <source>
        <dbReference type="ARBA" id="ARBA00010562"/>
    </source>
</evidence>
<dbReference type="PIRSF" id="PIRSF003108">
    <property type="entry name" value="DinJ"/>
    <property type="match status" value="1"/>
</dbReference>
<dbReference type="PANTHER" id="PTHR38781">
    <property type="entry name" value="ANTITOXIN DINJ-RELATED"/>
    <property type="match status" value="1"/>
</dbReference>
<dbReference type="NCBIfam" id="TIGR02384">
    <property type="entry name" value="RelB_DinJ"/>
    <property type="match status" value="1"/>
</dbReference>
<dbReference type="InterPro" id="IPR026262">
    <property type="entry name" value="DinJ"/>
</dbReference>
<organism evidence="3 4">
    <name type="scientific">Bombiscardovia nodaiensis</name>
    <dbReference type="NCBI Taxonomy" id="2932181"/>
    <lineage>
        <taxon>Bacteria</taxon>
        <taxon>Bacillati</taxon>
        <taxon>Actinomycetota</taxon>
        <taxon>Actinomycetes</taxon>
        <taxon>Bifidobacteriales</taxon>
        <taxon>Bifidobacteriaceae</taxon>
        <taxon>Bombiscardovia</taxon>
    </lineage>
</organism>
<accession>A0ABN6S8S0</accession>
<keyword evidence="4" id="KW-1185">Reference proteome</keyword>
<comment type="similarity">
    <text evidence="1">Belongs to the RelB/DinJ antitoxin family.</text>
</comment>
<dbReference type="Pfam" id="PF04221">
    <property type="entry name" value="RelB"/>
    <property type="match status" value="1"/>
</dbReference>
<evidence type="ECO:0008006" key="5">
    <source>
        <dbReference type="Google" id="ProtNLM"/>
    </source>
</evidence>
<dbReference type="InterPro" id="IPR013321">
    <property type="entry name" value="Arc_rbn_hlx_hlx"/>
</dbReference>
<dbReference type="Gene3D" id="1.10.1220.10">
    <property type="entry name" value="Met repressor-like"/>
    <property type="match status" value="1"/>
</dbReference>
<dbReference type="PANTHER" id="PTHR38781:SF1">
    <property type="entry name" value="ANTITOXIN DINJ-RELATED"/>
    <property type="match status" value="1"/>
</dbReference>